<dbReference type="InterPro" id="IPR002363">
    <property type="entry name" value="Ribosomal_uL10_CS_bac"/>
</dbReference>
<dbReference type="PANTHER" id="PTHR11560">
    <property type="entry name" value="39S RIBOSOMAL PROTEIN L10, MITOCHONDRIAL"/>
    <property type="match status" value="1"/>
</dbReference>
<dbReference type="KEGG" id="hjo:AY555_01010"/>
<keyword evidence="3 6" id="KW-0689">Ribosomal protein</keyword>
<dbReference type="InterPro" id="IPR043141">
    <property type="entry name" value="Ribosomal_uL10-like_sf"/>
</dbReference>
<dbReference type="Proteomes" id="UP000076066">
    <property type="component" value="Chromosome"/>
</dbReference>
<dbReference type="GO" id="GO:0070180">
    <property type="term" value="F:large ribosomal subunit rRNA binding"/>
    <property type="evidence" value="ECO:0007669"/>
    <property type="project" value="UniProtKB-UniRule"/>
</dbReference>
<organism evidence="7 8">
    <name type="scientific">Haematospirillum jordaniae</name>
    <dbReference type="NCBI Taxonomy" id="1549855"/>
    <lineage>
        <taxon>Bacteria</taxon>
        <taxon>Pseudomonadati</taxon>
        <taxon>Pseudomonadota</taxon>
        <taxon>Alphaproteobacteria</taxon>
        <taxon>Rhodospirillales</taxon>
        <taxon>Novispirillaceae</taxon>
        <taxon>Haematospirillum</taxon>
    </lineage>
</organism>
<evidence type="ECO:0000256" key="5">
    <source>
        <dbReference type="ARBA" id="ARBA00035202"/>
    </source>
</evidence>
<keyword evidence="6" id="KW-0694">RNA-binding</keyword>
<dbReference type="Gene3D" id="3.30.70.1730">
    <property type="match status" value="1"/>
</dbReference>
<proteinExistence type="inferred from homology"/>
<dbReference type="RefSeq" id="WP_066136312.1">
    <property type="nucleotide sequence ID" value="NZ_CP014525.1"/>
</dbReference>
<dbReference type="HAMAP" id="MF_00362">
    <property type="entry name" value="Ribosomal_uL10"/>
    <property type="match status" value="1"/>
</dbReference>
<dbReference type="InterPro" id="IPR047865">
    <property type="entry name" value="Ribosomal_uL10_bac_type"/>
</dbReference>
<dbReference type="OrthoDB" id="9791972at2"/>
<comment type="function">
    <text evidence="1 6">Forms part of the ribosomal stalk, playing a central role in the interaction of the ribosome with GTP-bound translation factors.</text>
</comment>
<dbReference type="PROSITE" id="PS01109">
    <property type="entry name" value="RIBOSOMAL_L10"/>
    <property type="match status" value="1"/>
</dbReference>
<dbReference type="Gene3D" id="6.10.250.290">
    <property type="match status" value="1"/>
</dbReference>
<dbReference type="EMBL" id="CP014525">
    <property type="protein sequence ID" value="AMW35461.1"/>
    <property type="molecule type" value="Genomic_DNA"/>
</dbReference>
<dbReference type="CDD" id="cd05797">
    <property type="entry name" value="Ribosomal_L10"/>
    <property type="match status" value="1"/>
</dbReference>
<gene>
    <name evidence="6" type="primary">rplJ</name>
    <name evidence="7" type="ORF">AY555_01010</name>
</gene>
<evidence type="ECO:0000313" key="8">
    <source>
        <dbReference type="Proteomes" id="UP000076066"/>
    </source>
</evidence>
<keyword evidence="8" id="KW-1185">Reference proteome</keyword>
<protein>
    <recommendedName>
        <fullName evidence="5 6">Large ribosomal subunit protein uL10</fullName>
    </recommendedName>
</protein>
<reference evidence="7 8" key="1">
    <citation type="submission" date="2016-02" db="EMBL/GenBank/DDBJ databases">
        <title>Complete Genome of H5569, the type strain of the newly described species Haematospirillium jordaniae.</title>
        <authorList>
            <person name="Nicholson A.C."/>
            <person name="Humrighouse B.W."/>
            <person name="Loparov V."/>
            <person name="McQuiston J.R."/>
        </authorList>
    </citation>
    <scope>NUCLEOTIDE SEQUENCE [LARGE SCALE GENOMIC DNA]</scope>
    <source>
        <strain evidence="7 8">H5569</strain>
    </source>
</reference>
<keyword evidence="6" id="KW-0699">rRNA-binding</keyword>
<sequence length="172" mass="17902">MNREQKQELVSELHGLFGEVSTVVVAHYSGLTVADLEALRKQMRAVGASFRVTKNRLTRIALEGTKFDGLSSLLTGPTGMAVSADPVAAAKAMVEFAKTNPKLIILGGVMDGNALNVDGVKALASLPSLDELRAKLVGMLQTPATRVATVLSQPGAGVARVLSAYATKGEAA</sequence>
<dbReference type="AlphaFoldDB" id="A0A143DFE9"/>
<comment type="subunit">
    <text evidence="6">Part of the ribosomal stalk of the 50S ribosomal subunit. The N-terminus interacts with L11 and the large rRNA to form the base of the stalk. The C-terminus forms an elongated spine to which L12 dimers bind in a sequential fashion forming a multimeric L10(L12)X complex.</text>
</comment>
<comment type="similarity">
    <text evidence="2 6">Belongs to the universal ribosomal protein uL10 family.</text>
</comment>
<evidence type="ECO:0000256" key="2">
    <source>
        <dbReference type="ARBA" id="ARBA00008889"/>
    </source>
</evidence>
<dbReference type="NCBIfam" id="NF000955">
    <property type="entry name" value="PRK00099.1-1"/>
    <property type="match status" value="1"/>
</dbReference>
<dbReference type="GO" id="GO:0003735">
    <property type="term" value="F:structural constituent of ribosome"/>
    <property type="evidence" value="ECO:0007669"/>
    <property type="project" value="InterPro"/>
</dbReference>
<keyword evidence="4 6" id="KW-0687">Ribonucleoprotein</keyword>
<dbReference type="STRING" id="1549855.AY555_01010"/>
<name>A0A143DFE9_9PROT</name>
<accession>A0A143DFE9</accession>
<evidence type="ECO:0000313" key="7">
    <source>
        <dbReference type="EMBL" id="AMW35461.1"/>
    </source>
</evidence>
<dbReference type="GO" id="GO:0006412">
    <property type="term" value="P:translation"/>
    <property type="evidence" value="ECO:0007669"/>
    <property type="project" value="UniProtKB-UniRule"/>
</dbReference>
<evidence type="ECO:0000256" key="6">
    <source>
        <dbReference type="HAMAP-Rule" id="MF_00362"/>
    </source>
</evidence>
<dbReference type="Pfam" id="PF00466">
    <property type="entry name" value="Ribosomal_L10"/>
    <property type="match status" value="1"/>
</dbReference>
<evidence type="ECO:0000256" key="3">
    <source>
        <dbReference type="ARBA" id="ARBA00022980"/>
    </source>
</evidence>
<dbReference type="InterPro" id="IPR022973">
    <property type="entry name" value="Ribosomal_uL10_bac"/>
</dbReference>
<dbReference type="InterPro" id="IPR001790">
    <property type="entry name" value="Ribosomal_uL10"/>
</dbReference>
<evidence type="ECO:0000256" key="4">
    <source>
        <dbReference type="ARBA" id="ARBA00023274"/>
    </source>
</evidence>
<dbReference type="SUPFAM" id="SSF160369">
    <property type="entry name" value="Ribosomal protein L10-like"/>
    <property type="match status" value="1"/>
</dbReference>
<dbReference type="GO" id="GO:0015934">
    <property type="term" value="C:large ribosomal subunit"/>
    <property type="evidence" value="ECO:0007669"/>
    <property type="project" value="InterPro"/>
</dbReference>
<dbReference type="GeneID" id="53315737"/>
<evidence type="ECO:0000256" key="1">
    <source>
        <dbReference type="ARBA" id="ARBA00002633"/>
    </source>
</evidence>